<dbReference type="Proteomes" id="UP000662904">
    <property type="component" value="Chromosome"/>
</dbReference>
<dbReference type="RefSeq" id="WP_206708221.1">
    <property type="nucleotide sequence ID" value="NZ_CP059066.1"/>
</dbReference>
<evidence type="ECO:0000259" key="2">
    <source>
        <dbReference type="Pfam" id="PF03787"/>
    </source>
</evidence>
<dbReference type="AlphaFoldDB" id="A0A8A0RHM8"/>
<dbReference type="InterPro" id="IPR007522">
    <property type="entry name" value="CRISPR-assoc_prot_TM1795"/>
</dbReference>
<organism evidence="3 4">
    <name type="scientific">Koleobacter methoxysyntrophicus</name>
    <dbReference type="NCBI Taxonomy" id="2751313"/>
    <lineage>
        <taxon>Bacteria</taxon>
        <taxon>Bacillati</taxon>
        <taxon>Bacillota</taxon>
        <taxon>Clostridia</taxon>
        <taxon>Koleobacterales</taxon>
        <taxon>Koleobacteraceae</taxon>
        <taxon>Koleobacter</taxon>
    </lineage>
</organism>
<dbReference type="EMBL" id="CP059066">
    <property type="protein sequence ID" value="QSQ07981.1"/>
    <property type="molecule type" value="Genomic_DNA"/>
</dbReference>
<accession>A0A8A0RHM8</accession>
<keyword evidence="4" id="KW-1185">Reference proteome</keyword>
<name>A0A8A0RHM8_9FIRM</name>
<dbReference type="KEGG" id="kme:H0A61_00300"/>
<protein>
    <recommendedName>
        <fullName evidence="2">CRISPR type III-associated protein domain-containing protein</fullName>
    </recommendedName>
</protein>
<dbReference type="Pfam" id="PF03787">
    <property type="entry name" value="RAMPs"/>
    <property type="match status" value="1"/>
</dbReference>
<keyword evidence="1" id="KW-0051">Antiviral defense</keyword>
<reference evidence="3" key="1">
    <citation type="submission" date="2020-07" db="EMBL/GenBank/DDBJ databases">
        <title>Koleobacter methoxysyntrophicus gen. nov., sp. nov., a novel anaerobic bacterium isolated from deep subsurface oil field and proposal of Koleobacterales ord. nov. in the phylum Firmicutes.</title>
        <authorList>
            <person name="Sakamoto S."/>
            <person name="Tamaki H."/>
        </authorList>
    </citation>
    <scope>NUCLEOTIDE SEQUENCE</scope>
    <source>
        <strain evidence="3">NRmbB1</strain>
    </source>
</reference>
<sequence length="356" mass="41123">MHNTAINLKTVTPLWTGDAWTENKEIKPQSFLGALRFWFEVYCYAVGIKVGDYKTEKINAKEFAEEVEKLVKKGIPVRQARRKALSRKISLPSQIFGCNGYKGLFNVKINSTDVSDENPLKIPEVIYKKRSEKNEWKTCKRSEFKSIRETEGNKIHAWFFGLPYFWGEVCIEFTVEEEGILRKILYPLLNFIQKYGLIGGKNNLGYGRVKFSGSDIDISKYNEFNFEDFGLQNIDIKNAVKECETIEELFNCGKIGLYKKDENSEIADIRELNEIVKTLIGLKSEKRVSFNNSSQKRHYIFGSIKRDEYKGIKGPNATKIIPWINKIDKGYEYGFISLVFLKDKFKNNDGSVKNVL</sequence>
<dbReference type="InterPro" id="IPR005537">
    <property type="entry name" value="RAMP_III_fam"/>
</dbReference>
<evidence type="ECO:0000313" key="4">
    <source>
        <dbReference type="Proteomes" id="UP000662904"/>
    </source>
</evidence>
<gene>
    <name evidence="3" type="ORF">H0A61_00300</name>
</gene>
<evidence type="ECO:0000313" key="3">
    <source>
        <dbReference type="EMBL" id="QSQ07981.1"/>
    </source>
</evidence>
<dbReference type="GO" id="GO:0051607">
    <property type="term" value="P:defense response to virus"/>
    <property type="evidence" value="ECO:0007669"/>
    <property type="project" value="UniProtKB-KW"/>
</dbReference>
<proteinExistence type="predicted"/>
<feature type="domain" description="CRISPR type III-associated protein" evidence="2">
    <location>
        <begin position="8"/>
        <end position="210"/>
    </location>
</feature>
<evidence type="ECO:0000256" key="1">
    <source>
        <dbReference type="ARBA" id="ARBA00023118"/>
    </source>
</evidence>
<dbReference type="NCBIfam" id="TIGR01894">
    <property type="entry name" value="cas_TM1795_cmr1"/>
    <property type="match status" value="1"/>
</dbReference>